<dbReference type="GO" id="GO:0016853">
    <property type="term" value="F:isomerase activity"/>
    <property type="evidence" value="ECO:0007669"/>
    <property type="project" value="UniProtKB-KW"/>
</dbReference>
<dbReference type="EMBL" id="FMYQ01000015">
    <property type="protein sequence ID" value="SDD17603.1"/>
    <property type="molecule type" value="Genomic_DNA"/>
</dbReference>
<proteinExistence type="predicted"/>
<evidence type="ECO:0000313" key="1">
    <source>
        <dbReference type="EMBL" id="SDD17603.1"/>
    </source>
</evidence>
<dbReference type="AlphaFoldDB" id="A0A1G6SLD8"/>
<dbReference type="Proteomes" id="UP000198908">
    <property type="component" value="Unassembled WGS sequence"/>
</dbReference>
<reference evidence="2" key="1">
    <citation type="submission" date="2016-09" db="EMBL/GenBank/DDBJ databases">
        <authorList>
            <person name="Varghese N."/>
            <person name="Submissions S."/>
        </authorList>
    </citation>
    <scope>NUCLEOTIDE SEQUENCE [LARGE SCALE GENOMIC DNA]</scope>
    <source>
        <strain evidence="2">TNe-862</strain>
    </source>
</reference>
<keyword evidence="2" id="KW-1185">Reference proteome</keyword>
<dbReference type="STRING" id="416944.SAMN05421548_115116"/>
<dbReference type="InterPro" id="IPR036237">
    <property type="entry name" value="Xyl_isomerase-like_sf"/>
</dbReference>
<dbReference type="RefSeq" id="WP_091998844.1">
    <property type="nucleotide sequence ID" value="NZ_FMYQ01000015.1"/>
</dbReference>
<dbReference type="Gene3D" id="3.20.20.150">
    <property type="entry name" value="Divalent-metal-dependent TIM barrel enzymes"/>
    <property type="match status" value="1"/>
</dbReference>
<gene>
    <name evidence="1" type="ORF">SAMN05421548_115116</name>
</gene>
<keyword evidence="1" id="KW-0670">Pyruvate</keyword>
<keyword evidence="1" id="KW-0413">Isomerase</keyword>
<evidence type="ECO:0000313" key="2">
    <source>
        <dbReference type="Proteomes" id="UP000198908"/>
    </source>
</evidence>
<organism evidence="1 2">
    <name type="scientific">Paraburkholderia lycopersici</name>
    <dbReference type="NCBI Taxonomy" id="416944"/>
    <lineage>
        <taxon>Bacteria</taxon>
        <taxon>Pseudomonadati</taxon>
        <taxon>Pseudomonadota</taxon>
        <taxon>Betaproteobacteria</taxon>
        <taxon>Burkholderiales</taxon>
        <taxon>Burkholderiaceae</taxon>
        <taxon>Paraburkholderia</taxon>
    </lineage>
</organism>
<sequence length="79" mass="8411">MIERLRASLPHPAHVHVHVQTAGNPGRSEPGTGEIRQEWGPAEIERSGYAGLIGCEYVPSGAGAQRFGWLEPLSAAKPA</sequence>
<accession>A0A1G6SLD8</accession>
<dbReference type="OrthoDB" id="9786584at2"/>
<protein>
    <submittedName>
        <fullName evidence="1">Hydroxypyruvate isomerase</fullName>
    </submittedName>
</protein>
<dbReference type="SUPFAM" id="SSF51658">
    <property type="entry name" value="Xylose isomerase-like"/>
    <property type="match status" value="1"/>
</dbReference>
<name>A0A1G6SLD8_9BURK</name>